<feature type="domain" description="Ig-like" evidence="14">
    <location>
        <begin position="863"/>
        <end position="966"/>
    </location>
</feature>
<evidence type="ECO:0000256" key="10">
    <source>
        <dbReference type="ARBA" id="ARBA00023180"/>
    </source>
</evidence>
<dbReference type="Gene3D" id="3.80.10.10">
    <property type="entry name" value="Ribonuclease Inhibitor"/>
    <property type="match status" value="1"/>
</dbReference>
<dbReference type="FunFam" id="3.80.10.10:FF:000014">
    <property type="entry name" value="Leucine-rich repeat and immunoglobulin-like domain-containing nogo receptor-interacting protein 1"/>
    <property type="match status" value="1"/>
</dbReference>
<evidence type="ECO:0000256" key="5">
    <source>
        <dbReference type="ARBA" id="ARBA00022729"/>
    </source>
</evidence>
<feature type="transmembrane region" description="Helical" evidence="13">
    <location>
        <begin position="1010"/>
        <end position="1035"/>
    </location>
</feature>
<dbReference type="AlphaFoldDB" id="A0A5J5DR90"/>
<dbReference type="SMART" id="SM00082">
    <property type="entry name" value="LRRCT"/>
    <property type="match status" value="1"/>
</dbReference>
<feature type="compositionally biased region" description="Basic and acidic residues" evidence="12">
    <location>
        <begin position="90"/>
        <end position="99"/>
    </location>
</feature>
<dbReference type="InterPro" id="IPR007110">
    <property type="entry name" value="Ig-like_dom"/>
</dbReference>
<dbReference type="Pfam" id="PF13855">
    <property type="entry name" value="LRR_8"/>
    <property type="match status" value="3"/>
</dbReference>
<dbReference type="InterPro" id="IPR032675">
    <property type="entry name" value="LRR_dom_sf"/>
</dbReference>
<evidence type="ECO:0000256" key="13">
    <source>
        <dbReference type="SAM" id="Phobius"/>
    </source>
</evidence>
<dbReference type="InterPro" id="IPR013098">
    <property type="entry name" value="Ig_I-set"/>
</dbReference>
<proteinExistence type="predicted"/>
<keyword evidence="2" id="KW-1003">Cell membrane</keyword>
<dbReference type="InterPro" id="IPR001611">
    <property type="entry name" value="Leu-rich_rpt"/>
</dbReference>
<dbReference type="SMART" id="SM00409">
    <property type="entry name" value="IG"/>
    <property type="match status" value="1"/>
</dbReference>
<keyword evidence="9" id="KW-1015">Disulfide bond</keyword>
<evidence type="ECO:0000256" key="9">
    <source>
        <dbReference type="ARBA" id="ARBA00023157"/>
    </source>
</evidence>
<dbReference type="FunFam" id="2.60.40.10:FF:000076">
    <property type="entry name" value="Leucine-rich repeat and Ig domain-containing 4"/>
    <property type="match status" value="1"/>
</dbReference>
<keyword evidence="10" id="KW-0325">Glycoprotein</keyword>
<dbReference type="PROSITE" id="PS50835">
    <property type="entry name" value="IG_LIKE"/>
    <property type="match status" value="1"/>
</dbReference>
<dbReference type="PANTHER" id="PTHR24369">
    <property type="entry name" value="ANTIGEN BSP, PUTATIVE-RELATED"/>
    <property type="match status" value="1"/>
</dbReference>
<evidence type="ECO:0000256" key="7">
    <source>
        <dbReference type="ARBA" id="ARBA00022989"/>
    </source>
</evidence>
<keyword evidence="16" id="KW-1185">Reference proteome</keyword>
<keyword evidence="4 13" id="KW-0812">Transmembrane</keyword>
<organism evidence="15 16">
    <name type="scientific">Etheostoma spectabile</name>
    <name type="common">orangethroat darter</name>
    <dbReference type="NCBI Taxonomy" id="54343"/>
    <lineage>
        <taxon>Eukaryota</taxon>
        <taxon>Metazoa</taxon>
        <taxon>Chordata</taxon>
        <taxon>Craniata</taxon>
        <taxon>Vertebrata</taxon>
        <taxon>Euteleostomi</taxon>
        <taxon>Actinopterygii</taxon>
        <taxon>Neopterygii</taxon>
        <taxon>Teleostei</taxon>
        <taxon>Neoteleostei</taxon>
        <taxon>Acanthomorphata</taxon>
        <taxon>Eupercaria</taxon>
        <taxon>Perciformes</taxon>
        <taxon>Percoidei</taxon>
        <taxon>Percidae</taxon>
        <taxon>Etheostomatinae</taxon>
        <taxon>Etheostoma</taxon>
    </lineage>
</organism>
<evidence type="ECO:0000256" key="12">
    <source>
        <dbReference type="SAM" id="MobiDB-lite"/>
    </source>
</evidence>
<accession>A0A5J5DR90</accession>
<sequence>MSVPVQLQLLVNGMSNKCGAKGKKIKFPLKERWRTLQHRSGCPDNLPLCDCDRSKWGCHLPALLITQLTGQPATKEQGQGQWGAPGLHEVAGRKGRGERAAGSGEGRGWRYGTMTVTDAAGMGTPHLQGERSQLVDTETSVTSGEQGGSGRGSRNAKNVSFDSVEVPRASQYRQTSVSISLLHPCGFCRGNIQTTTLMVSLESLKAGFRSASEKNVRDLFPKPAWLNSNSSTAEGVLARGKKLQNKGSLCPRGINDFRSIWIKKDEGSFIQVLVEVSRFFHPPMKKTLSSDIRVAVLLLITLSSSESTLQPRTATVPHRKDKMFIDYEPTVINEHEETQKLGTILAFATEADIVRSIAFSPHPSMEFLHQEHNAISNFLDFFILFKKGNVKFENSRYVTLNQCSVPLILPVHCSSSFHLSHQLPLPLPSLSLLEPCYLEDTAVKKKDRAFADPMQVSSRMVSGEAGGHSYLVACWQPILILMLGTVLSGSTTGCPSRCDCNGQERSVVCHRRRLAALPEGIPTETRMLDLSKNRLKTLGNEEFINYPQLEELQLNENTISSIEPGAFTNLMNLRTLGLRNNQLKLIQLGVFTGLTNLTQLDISENKIVILLDYMFQELYNLRALEVGDNDLVFISPRSFHGLSNLESLNIEGYNLASVPTDALSHLHNLLSLRLSYLNVTAMKDYSFKRLYRLRVLEISQMPALDTMTAKCLFGLNLTSLSITNCNLTVIPYQAISHLRYLRFFNLSFNPIHTVEGNKLFNLQKLQAFYLAGGRLTAIEPYSFRGLNHLRVLNVSSNRLNTLEESVFHSVGNLETLALFDNPLACDCRLLWVFRRRWRLNFNRQQPMCASPEIVQGQEFKDFPDILPSDYFICQKSKIMDYKVQESHVDEGTTVHFDCQAEGDPVPVIMWLSPKKEYITTKTVGSRLSVSNEGTLEVRYAQIQDNGTYLCIASNAAGNDTKAAHLFVHSYSPNWPHQPNKTFAFISNQPSDEGANVTRATVTFPFDVKTLIIATTMGFISFLGVVLFCLVILFLWSRGKDNAKSSIEVEYVPRKEEPEEASPTDAPVQFNMKIM</sequence>
<evidence type="ECO:0000256" key="2">
    <source>
        <dbReference type="ARBA" id="ARBA00022475"/>
    </source>
</evidence>
<dbReference type="InterPro" id="IPR013783">
    <property type="entry name" value="Ig-like_fold"/>
</dbReference>
<evidence type="ECO:0000313" key="15">
    <source>
        <dbReference type="EMBL" id="KAA8595771.1"/>
    </source>
</evidence>
<dbReference type="PANTHER" id="PTHR24369:SF178">
    <property type="entry name" value="LEUCINE-RICH REPEAT AND IMMUNOGLOBULIN-LIKE DOMAIN-CONTAINING NOGO RECEPTOR-INTERACTING PROTEIN 1"/>
    <property type="match status" value="1"/>
</dbReference>
<dbReference type="InterPro" id="IPR003591">
    <property type="entry name" value="Leu-rich_rpt_typical-subtyp"/>
</dbReference>
<feature type="compositionally biased region" description="Polar residues" evidence="12">
    <location>
        <begin position="130"/>
        <end position="144"/>
    </location>
</feature>
<dbReference type="Gene3D" id="2.60.40.10">
    <property type="entry name" value="Immunoglobulins"/>
    <property type="match status" value="1"/>
</dbReference>
<evidence type="ECO:0000256" key="8">
    <source>
        <dbReference type="ARBA" id="ARBA00023136"/>
    </source>
</evidence>
<dbReference type="SMART" id="SM00013">
    <property type="entry name" value="LRRNT"/>
    <property type="match status" value="1"/>
</dbReference>
<comment type="caution">
    <text evidence="15">The sequence shown here is derived from an EMBL/GenBank/DDBJ whole genome shotgun (WGS) entry which is preliminary data.</text>
</comment>
<keyword evidence="8 13" id="KW-0472">Membrane</keyword>
<dbReference type="EMBL" id="VOFY01000001">
    <property type="protein sequence ID" value="KAA8595771.1"/>
    <property type="molecule type" value="Genomic_DNA"/>
</dbReference>
<feature type="region of interest" description="Disordered" evidence="12">
    <location>
        <begin position="74"/>
        <end position="162"/>
    </location>
</feature>
<dbReference type="SMART" id="SM00369">
    <property type="entry name" value="LRR_TYP"/>
    <property type="match status" value="8"/>
</dbReference>
<name>A0A5J5DR90_9PERO</name>
<dbReference type="GO" id="GO:0005886">
    <property type="term" value="C:plasma membrane"/>
    <property type="evidence" value="ECO:0007669"/>
    <property type="project" value="UniProtKB-SubCell"/>
</dbReference>
<dbReference type="Pfam" id="PF07679">
    <property type="entry name" value="I-set"/>
    <property type="match status" value="1"/>
</dbReference>
<comment type="subcellular location">
    <subcellularLocation>
        <location evidence="1">Cell membrane</location>
        <topology evidence="1">Single-pass type I membrane protein</topology>
    </subcellularLocation>
</comment>
<keyword evidence="3" id="KW-0433">Leucine-rich repeat</keyword>
<dbReference type="InterPro" id="IPR000483">
    <property type="entry name" value="Cys-rich_flank_reg_C"/>
</dbReference>
<keyword evidence="6" id="KW-0677">Repeat</keyword>
<dbReference type="Proteomes" id="UP000327493">
    <property type="component" value="Chromosome 1"/>
</dbReference>
<dbReference type="SUPFAM" id="SSF52058">
    <property type="entry name" value="L domain-like"/>
    <property type="match status" value="1"/>
</dbReference>
<keyword evidence="11" id="KW-0393">Immunoglobulin domain</keyword>
<keyword evidence="7 13" id="KW-1133">Transmembrane helix</keyword>
<dbReference type="InterPro" id="IPR036179">
    <property type="entry name" value="Ig-like_dom_sf"/>
</dbReference>
<dbReference type="InterPro" id="IPR003599">
    <property type="entry name" value="Ig_sub"/>
</dbReference>
<evidence type="ECO:0000256" key="4">
    <source>
        <dbReference type="ARBA" id="ARBA00022692"/>
    </source>
</evidence>
<dbReference type="InterPro" id="IPR003598">
    <property type="entry name" value="Ig_sub2"/>
</dbReference>
<reference evidence="15 16" key="1">
    <citation type="submission" date="2019-08" db="EMBL/GenBank/DDBJ databases">
        <title>A chromosome-level genome assembly, high-density linkage maps, and genome scans reveal the genomic architecture of hybrid incompatibilities underlying speciation via character displacement in darters (Percidae: Etheostominae).</title>
        <authorList>
            <person name="Moran R.L."/>
            <person name="Catchen J.M."/>
            <person name="Fuller R.C."/>
        </authorList>
    </citation>
    <scope>NUCLEOTIDE SEQUENCE [LARGE SCALE GENOMIC DNA]</scope>
    <source>
        <strain evidence="15">EspeVRDwgs_2016</strain>
        <tissue evidence="15">Muscle</tissue>
    </source>
</reference>
<evidence type="ECO:0000313" key="16">
    <source>
        <dbReference type="Proteomes" id="UP000327493"/>
    </source>
</evidence>
<dbReference type="InterPro" id="IPR000372">
    <property type="entry name" value="LRRNT"/>
</dbReference>
<protein>
    <recommendedName>
        <fullName evidence="14">Ig-like domain-containing protein</fullName>
    </recommendedName>
</protein>
<evidence type="ECO:0000256" key="1">
    <source>
        <dbReference type="ARBA" id="ARBA00004251"/>
    </source>
</evidence>
<dbReference type="SUPFAM" id="SSF48726">
    <property type="entry name" value="Immunoglobulin"/>
    <property type="match status" value="1"/>
</dbReference>
<evidence type="ECO:0000256" key="11">
    <source>
        <dbReference type="ARBA" id="ARBA00023319"/>
    </source>
</evidence>
<gene>
    <name evidence="15" type="ORF">FQN60_011062</name>
</gene>
<dbReference type="InterPro" id="IPR050541">
    <property type="entry name" value="LRR_TM_domain-containing"/>
</dbReference>
<evidence type="ECO:0000256" key="6">
    <source>
        <dbReference type="ARBA" id="ARBA00022737"/>
    </source>
</evidence>
<dbReference type="PROSITE" id="PS51450">
    <property type="entry name" value="LRR"/>
    <property type="match status" value="2"/>
</dbReference>
<keyword evidence="5" id="KW-0732">Signal</keyword>
<dbReference type="SMART" id="SM00408">
    <property type="entry name" value="IGc2"/>
    <property type="match status" value="1"/>
</dbReference>
<evidence type="ECO:0000256" key="3">
    <source>
        <dbReference type="ARBA" id="ARBA00022614"/>
    </source>
</evidence>
<evidence type="ECO:0000259" key="14">
    <source>
        <dbReference type="PROSITE" id="PS50835"/>
    </source>
</evidence>